<evidence type="ECO:0000313" key="4">
    <source>
        <dbReference type="Proteomes" id="UP000045706"/>
    </source>
</evidence>
<accession>A0A0G4NE96</accession>
<keyword evidence="2" id="KW-0472">Membrane</keyword>
<feature type="compositionally biased region" description="Basic and acidic residues" evidence="1">
    <location>
        <begin position="15"/>
        <end position="31"/>
    </location>
</feature>
<feature type="compositionally biased region" description="Polar residues" evidence="1">
    <location>
        <begin position="82"/>
        <end position="91"/>
    </location>
</feature>
<dbReference type="AlphaFoldDB" id="A0A0G4NE96"/>
<dbReference type="Proteomes" id="UP000045706">
    <property type="component" value="Unassembled WGS sequence"/>
</dbReference>
<evidence type="ECO:0000256" key="1">
    <source>
        <dbReference type="SAM" id="MobiDB-lite"/>
    </source>
</evidence>
<feature type="compositionally biased region" description="Basic and acidic residues" evidence="1">
    <location>
        <begin position="114"/>
        <end position="127"/>
    </location>
</feature>
<keyword evidence="2" id="KW-1133">Transmembrane helix</keyword>
<name>A0A0G4NE96_VERLO</name>
<gene>
    <name evidence="3" type="ORF">BN1723_006284</name>
</gene>
<feature type="region of interest" description="Disordered" evidence="1">
    <location>
        <begin position="15"/>
        <end position="165"/>
    </location>
</feature>
<feature type="compositionally biased region" description="Low complexity" evidence="1">
    <location>
        <begin position="379"/>
        <end position="389"/>
    </location>
</feature>
<evidence type="ECO:0000256" key="2">
    <source>
        <dbReference type="SAM" id="Phobius"/>
    </source>
</evidence>
<protein>
    <submittedName>
        <fullName evidence="3">Uncharacterized protein</fullName>
    </submittedName>
</protein>
<feature type="transmembrane region" description="Helical" evidence="2">
    <location>
        <begin position="316"/>
        <end position="338"/>
    </location>
</feature>
<sequence length="501" mass="55942">MLEYISYKKYKKYKTDKDAKDAVAAEHEHQSSSRPSASRTNSRSQLAQEPGPILDKDDEAFFASILNSDEYDGPPPPLPPRTASTSDVNWDSSDESTIRGIQNATKAAPAPLPTKEKEKEKEKEKKSHNPISFLLHRKDKDKDKQLAVVEPKKVDPSEEARERDDLSRVLDDLNLGAQNNKAFALSAESNELVRKFTLVLKDLVNGVPTAVDDLKALVDDRDGTLKKNYDKLPSSMKKLVAGLPDKVTKQMGPEMMAAAAESQGIKRDPNADGADMKSAAKSLLMPKSLNDLVTKPGAIIGMLKAIVNFLKLRWPAFIGLNVVWSVAIFLLLLVLWYCHKRGREVRLERENSERNGPPIDGAARVEELPDDPMLPAPVSRASSYRSSSSRSHHRDRESHGHGRRSRDSRSGRESRSGRVSPLSEELPDDPMLPAPVSRASSYRSSSSRSHHRDRDRDRESHGHGRRSRDSRSGRESRSGRVSPLSEVDPALESPRRRRTHR</sequence>
<reference evidence="4" key="1">
    <citation type="submission" date="2015-05" db="EMBL/GenBank/DDBJ databases">
        <authorList>
            <person name="Fogelqvist Johan"/>
        </authorList>
    </citation>
    <scope>NUCLEOTIDE SEQUENCE [LARGE SCALE GENOMIC DNA]</scope>
</reference>
<feature type="region of interest" description="Disordered" evidence="1">
    <location>
        <begin position="347"/>
        <end position="501"/>
    </location>
</feature>
<keyword evidence="2" id="KW-0812">Transmembrane</keyword>
<proteinExistence type="predicted"/>
<evidence type="ECO:0000313" key="3">
    <source>
        <dbReference type="EMBL" id="CRK44758.1"/>
    </source>
</evidence>
<organism evidence="3 4">
    <name type="scientific">Verticillium longisporum</name>
    <name type="common">Verticillium dahliae var. longisporum</name>
    <dbReference type="NCBI Taxonomy" id="100787"/>
    <lineage>
        <taxon>Eukaryota</taxon>
        <taxon>Fungi</taxon>
        <taxon>Dikarya</taxon>
        <taxon>Ascomycota</taxon>
        <taxon>Pezizomycotina</taxon>
        <taxon>Sordariomycetes</taxon>
        <taxon>Hypocreomycetidae</taxon>
        <taxon>Glomerellales</taxon>
        <taxon>Plectosphaerellaceae</taxon>
        <taxon>Verticillium</taxon>
    </lineage>
</organism>
<feature type="compositionally biased region" description="Basic and acidic residues" evidence="1">
    <location>
        <begin position="136"/>
        <end position="165"/>
    </location>
</feature>
<feature type="compositionally biased region" description="Basic and acidic residues" evidence="1">
    <location>
        <begin position="452"/>
        <end position="478"/>
    </location>
</feature>
<feature type="compositionally biased region" description="Low complexity" evidence="1">
    <location>
        <begin position="437"/>
        <end position="447"/>
    </location>
</feature>
<dbReference type="EMBL" id="CVQI01034273">
    <property type="protein sequence ID" value="CRK44758.1"/>
    <property type="molecule type" value="Genomic_DNA"/>
</dbReference>
<feature type="compositionally biased region" description="Low complexity" evidence="1">
    <location>
        <begin position="32"/>
        <end position="44"/>
    </location>
</feature>
<feature type="compositionally biased region" description="Basic and acidic residues" evidence="1">
    <location>
        <begin position="394"/>
        <end position="416"/>
    </location>
</feature>